<evidence type="ECO:0000259" key="1">
    <source>
        <dbReference type="Pfam" id="PF23277"/>
    </source>
</evidence>
<dbReference type="Pfam" id="PF23277">
    <property type="entry name" value="Ig_Dlec1_1"/>
    <property type="match status" value="1"/>
</dbReference>
<dbReference type="Proteomes" id="UP000678393">
    <property type="component" value="Unassembled WGS sequence"/>
</dbReference>
<dbReference type="InterPro" id="IPR033304">
    <property type="entry name" value="DLEC1"/>
</dbReference>
<dbReference type="InterPro" id="IPR059041">
    <property type="entry name" value="Ig_DLEC1_1"/>
</dbReference>
<feature type="non-terminal residue" evidence="2">
    <location>
        <position position="1259"/>
    </location>
</feature>
<dbReference type="GO" id="GO:0005929">
    <property type="term" value="C:cilium"/>
    <property type="evidence" value="ECO:0007669"/>
    <property type="project" value="TreeGrafter"/>
</dbReference>
<protein>
    <recommendedName>
        <fullName evidence="1">Deleted in lung and esophageal cancer protein 1 Ig-like domain-containing protein</fullName>
    </recommendedName>
</protein>
<feature type="domain" description="Deleted in lung and esophageal cancer protein 1 Ig-like" evidence="1">
    <location>
        <begin position="49"/>
        <end position="136"/>
    </location>
</feature>
<reference evidence="2" key="1">
    <citation type="submission" date="2021-04" db="EMBL/GenBank/DDBJ databases">
        <authorList>
            <consortium name="Molecular Ecology Group"/>
        </authorList>
    </citation>
    <scope>NUCLEOTIDE SEQUENCE</scope>
</reference>
<sequence>MLQAKANFMRNPRHIPGPLAAKGRSLIKAMDKKIKVNKTSTEADLIVFVPEPPVVEFRNYKVGEVYEITLELKNVTSVMQQCRMLPPSSNVFSVGLGQFPGDSGLVAPGMSCTYGIRFTPHSLRNYQDYITVQTQAEYPTVIPLTAQRPPPQLTLPSEIDIGSCLVCGSQATQLLVKNVGGQGRFCLMPRSKWPTASIRSVLPNVTKTMIRQPPFDIYPATFQLESGQSLALEVIFSPQSERIYIQDLTITCDNCQISHFKLKGEGEIAKISLVDVEMGLSEPQPGEFVDVSTRNLVKFEDLNPYTYTERVAIISNCTKTELHYQWMIYKPIVTSCFPDVQHNINTSEEERVPDLQSAFSVYPSNGVLLPTQTAEFRLTFAPSAEGDFHSVAHMLIQNTPPQKYGISMAGSRKTTLYDIEGLGDEDSILEQGGSVLPFRDIMALGLEMKGKCVPLNVVLHPYALIIQAPILRGSTIKKLFTMANHSYSTITFKWQSYTESYIIEVEPPFGDLEPGMAMDFEMNVTGVEPGVISHTVLCHILNMMQPLHFLVEAEFTGPELKIEEPSINFGLIRVGQCEIREMTIINTSETVVKFTITDCPVDKDCEGFSLLRELSISETSGELKPFARVAVTLTMIPAFAHTIRRMCSVEYEGGKTCTVAVYAEAQNPVVCFLECSKFLPDVYLNVPAVFTVDLHNQTLLPTTYKWGTVTGPQCDDCQVEVVEEEGEILSWQQKTLSVAFTPLKPVSFSDVILPCRIAGQDEDIFIRINCEVKTLTVSFKISSDGREFIDDTKLNFGDKVSIGQTVTRYVMLCNQTAIPSTFSVRVEHFEAATAPLPPCSQIDTVTSQKKNLLSQTSTFGKTLCRKSTGQMIQDYNQEILGEGKGLAFVVHPSQEHLQPYGSHIIEISAHNNMWGLYRDNLIFQVGDLPEMKIPMDINIIGCPLSFLLTGGLHGEETTVRFGSHIAGSGPITRKLRIKNSSPVDIRVDWLVYTYEDDTSKLVDFITFYGRAFPQNEVFLSEANDAEESASDNLREVTSSDQVLSTVSETVTSSNMELAKPAMSKTSNASSDEQTQVVFCCLRPHKGIVSKSPFSMRPFQMVVPGASSACVGVTFNPQLISEVAEEMNFEGYAEGFLSLDNEDEDSQYVKRSEAYFAEQLTLNMSAHLRPPVLTIEDMEEDVIKFTAAVSDIFRDNEILKEFLHTYSIKLKNDTQASITFKMNVKEPFLLVDIDPSSTQGASNQSTETEFCTLKPGHYLV</sequence>
<dbReference type="OrthoDB" id="2115465at2759"/>
<evidence type="ECO:0000313" key="2">
    <source>
        <dbReference type="EMBL" id="CAG5134224.1"/>
    </source>
</evidence>
<dbReference type="Pfam" id="PF23316">
    <property type="entry name" value="Ig_DLEC1_6th"/>
    <property type="match status" value="1"/>
</dbReference>
<organism evidence="2 3">
    <name type="scientific">Candidula unifasciata</name>
    <dbReference type="NCBI Taxonomy" id="100452"/>
    <lineage>
        <taxon>Eukaryota</taxon>
        <taxon>Metazoa</taxon>
        <taxon>Spiralia</taxon>
        <taxon>Lophotrochozoa</taxon>
        <taxon>Mollusca</taxon>
        <taxon>Gastropoda</taxon>
        <taxon>Heterobranchia</taxon>
        <taxon>Euthyneura</taxon>
        <taxon>Panpulmonata</taxon>
        <taxon>Eupulmonata</taxon>
        <taxon>Stylommatophora</taxon>
        <taxon>Helicina</taxon>
        <taxon>Helicoidea</taxon>
        <taxon>Geomitridae</taxon>
        <taxon>Candidula</taxon>
    </lineage>
</organism>
<gene>
    <name evidence="2" type="ORF">CUNI_LOCUS19782</name>
</gene>
<comment type="caution">
    <text evidence="2">The sequence shown here is derived from an EMBL/GenBank/DDBJ whole genome shotgun (WGS) entry which is preliminary data.</text>
</comment>
<accession>A0A8S3ZZA4</accession>
<dbReference type="PANTHER" id="PTHR46348:SF1">
    <property type="entry name" value="DELETED IN LUNG AND ESOPHAGEAL CANCER PROTEIN 1"/>
    <property type="match status" value="1"/>
</dbReference>
<evidence type="ECO:0000313" key="3">
    <source>
        <dbReference type="Proteomes" id="UP000678393"/>
    </source>
</evidence>
<dbReference type="EMBL" id="CAJHNH020006924">
    <property type="protein sequence ID" value="CAG5134224.1"/>
    <property type="molecule type" value="Genomic_DNA"/>
</dbReference>
<dbReference type="AlphaFoldDB" id="A0A8S3ZZA4"/>
<dbReference type="PANTHER" id="PTHR46348">
    <property type="entry name" value="DELETED IN LUNG AND ESOPHAGEAL CANCER PROTEIN 1"/>
    <property type="match status" value="1"/>
</dbReference>
<dbReference type="GO" id="GO:0008285">
    <property type="term" value="P:negative regulation of cell population proliferation"/>
    <property type="evidence" value="ECO:0007669"/>
    <property type="project" value="InterPro"/>
</dbReference>
<dbReference type="Gene3D" id="2.60.40.10">
    <property type="entry name" value="Immunoglobulins"/>
    <property type="match status" value="7"/>
</dbReference>
<dbReference type="GO" id="GO:0015631">
    <property type="term" value="F:tubulin binding"/>
    <property type="evidence" value="ECO:0007669"/>
    <property type="project" value="TreeGrafter"/>
</dbReference>
<dbReference type="GO" id="GO:0005737">
    <property type="term" value="C:cytoplasm"/>
    <property type="evidence" value="ECO:0007669"/>
    <property type="project" value="TreeGrafter"/>
</dbReference>
<dbReference type="InterPro" id="IPR013783">
    <property type="entry name" value="Ig-like_fold"/>
</dbReference>
<proteinExistence type="predicted"/>
<keyword evidence="3" id="KW-1185">Reference proteome</keyword>
<name>A0A8S3ZZA4_9EUPU</name>